<evidence type="ECO:0000313" key="2">
    <source>
        <dbReference type="Proteomes" id="UP000215914"/>
    </source>
</evidence>
<gene>
    <name evidence="1" type="ORF">HanXRQr2_Chr04g0138821</name>
</gene>
<accession>A0A9K3J3Q7</accession>
<keyword evidence="2" id="KW-1185">Reference proteome</keyword>
<reference evidence="1" key="1">
    <citation type="journal article" date="2017" name="Nature">
        <title>The sunflower genome provides insights into oil metabolism, flowering and Asterid evolution.</title>
        <authorList>
            <person name="Badouin H."/>
            <person name="Gouzy J."/>
            <person name="Grassa C.J."/>
            <person name="Murat F."/>
            <person name="Staton S.E."/>
            <person name="Cottret L."/>
            <person name="Lelandais-Briere C."/>
            <person name="Owens G.L."/>
            <person name="Carrere S."/>
            <person name="Mayjonade B."/>
            <person name="Legrand L."/>
            <person name="Gill N."/>
            <person name="Kane N.C."/>
            <person name="Bowers J.E."/>
            <person name="Hubner S."/>
            <person name="Bellec A."/>
            <person name="Berard A."/>
            <person name="Berges H."/>
            <person name="Blanchet N."/>
            <person name="Boniface M.C."/>
            <person name="Brunel D."/>
            <person name="Catrice O."/>
            <person name="Chaidir N."/>
            <person name="Claudel C."/>
            <person name="Donnadieu C."/>
            <person name="Faraut T."/>
            <person name="Fievet G."/>
            <person name="Helmstetter N."/>
            <person name="King M."/>
            <person name="Knapp S.J."/>
            <person name="Lai Z."/>
            <person name="Le Paslier M.C."/>
            <person name="Lippi Y."/>
            <person name="Lorenzon L."/>
            <person name="Mandel J.R."/>
            <person name="Marage G."/>
            <person name="Marchand G."/>
            <person name="Marquand E."/>
            <person name="Bret-Mestries E."/>
            <person name="Morien E."/>
            <person name="Nambeesan S."/>
            <person name="Nguyen T."/>
            <person name="Pegot-Espagnet P."/>
            <person name="Pouilly N."/>
            <person name="Raftis F."/>
            <person name="Sallet E."/>
            <person name="Schiex T."/>
            <person name="Thomas J."/>
            <person name="Vandecasteele C."/>
            <person name="Vares D."/>
            <person name="Vear F."/>
            <person name="Vautrin S."/>
            <person name="Crespi M."/>
            <person name="Mangin B."/>
            <person name="Burke J.M."/>
            <person name="Salse J."/>
            <person name="Munos S."/>
            <person name="Vincourt P."/>
            <person name="Rieseberg L.H."/>
            <person name="Langlade N.B."/>
        </authorList>
    </citation>
    <scope>NUCLEOTIDE SEQUENCE</scope>
    <source>
        <tissue evidence="1">Leaves</tissue>
    </source>
</reference>
<organism evidence="1 2">
    <name type="scientific">Helianthus annuus</name>
    <name type="common">Common sunflower</name>
    <dbReference type="NCBI Taxonomy" id="4232"/>
    <lineage>
        <taxon>Eukaryota</taxon>
        <taxon>Viridiplantae</taxon>
        <taxon>Streptophyta</taxon>
        <taxon>Embryophyta</taxon>
        <taxon>Tracheophyta</taxon>
        <taxon>Spermatophyta</taxon>
        <taxon>Magnoliopsida</taxon>
        <taxon>eudicotyledons</taxon>
        <taxon>Gunneridae</taxon>
        <taxon>Pentapetalae</taxon>
        <taxon>asterids</taxon>
        <taxon>campanulids</taxon>
        <taxon>Asterales</taxon>
        <taxon>Asteraceae</taxon>
        <taxon>Asteroideae</taxon>
        <taxon>Heliantheae alliance</taxon>
        <taxon>Heliantheae</taxon>
        <taxon>Helianthus</taxon>
    </lineage>
</organism>
<dbReference type="Proteomes" id="UP000215914">
    <property type="component" value="Unassembled WGS sequence"/>
</dbReference>
<protein>
    <submittedName>
        <fullName evidence="1">Uncharacterized protein</fullName>
    </submittedName>
</protein>
<sequence length="57" mass="6696">MILKDDLITVAHRYSDEGFSLYLLLSTALRSHHHILHTIYLMKCHIELGILEISFWS</sequence>
<name>A0A9K3J3Q7_HELAN</name>
<evidence type="ECO:0000313" key="1">
    <source>
        <dbReference type="EMBL" id="KAF5807857.1"/>
    </source>
</evidence>
<dbReference type="EMBL" id="MNCJ02000319">
    <property type="protein sequence ID" value="KAF5807857.1"/>
    <property type="molecule type" value="Genomic_DNA"/>
</dbReference>
<reference evidence="1" key="2">
    <citation type="submission" date="2020-06" db="EMBL/GenBank/DDBJ databases">
        <title>Helianthus annuus Genome sequencing and assembly Release 2.</title>
        <authorList>
            <person name="Gouzy J."/>
            <person name="Langlade N."/>
            <person name="Munos S."/>
        </authorList>
    </citation>
    <scope>NUCLEOTIDE SEQUENCE</scope>
    <source>
        <tissue evidence="1">Leaves</tissue>
    </source>
</reference>
<proteinExistence type="predicted"/>
<dbReference type="AlphaFoldDB" id="A0A9K3J3Q7"/>
<comment type="caution">
    <text evidence="1">The sequence shown here is derived from an EMBL/GenBank/DDBJ whole genome shotgun (WGS) entry which is preliminary data.</text>
</comment>
<dbReference type="Gramene" id="mRNA:HanXRQr2_Chr04g0138821">
    <property type="protein sequence ID" value="mRNA:HanXRQr2_Chr04g0138821"/>
    <property type="gene ID" value="HanXRQr2_Chr04g0138821"/>
</dbReference>